<sequence length="71" mass="7948">MVLLFLQPRLLFGRVLPMSHIIILHLRSQLSREKKGDASASSYYAKMKGLADEMGAAGKKLEDEDIIGYIL</sequence>
<protein>
    <submittedName>
        <fullName evidence="1">Uncharacterized protein</fullName>
    </submittedName>
</protein>
<dbReference type="EMBL" id="CP144753">
    <property type="protein sequence ID" value="WVZ94203.1"/>
    <property type="molecule type" value="Genomic_DNA"/>
</dbReference>
<evidence type="ECO:0000313" key="2">
    <source>
        <dbReference type="Proteomes" id="UP001341281"/>
    </source>
</evidence>
<proteinExistence type="predicted"/>
<gene>
    <name evidence="1" type="ORF">U9M48_040124</name>
</gene>
<dbReference type="AlphaFoldDB" id="A0AAQ3UKC9"/>
<evidence type="ECO:0000313" key="1">
    <source>
        <dbReference type="EMBL" id="WVZ94203.1"/>
    </source>
</evidence>
<name>A0AAQ3UKC9_PASNO</name>
<organism evidence="1 2">
    <name type="scientific">Paspalum notatum var. saurae</name>
    <dbReference type="NCBI Taxonomy" id="547442"/>
    <lineage>
        <taxon>Eukaryota</taxon>
        <taxon>Viridiplantae</taxon>
        <taxon>Streptophyta</taxon>
        <taxon>Embryophyta</taxon>
        <taxon>Tracheophyta</taxon>
        <taxon>Spermatophyta</taxon>
        <taxon>Magnoliopsida</taxon>
        <taxon>Liliopsida</taxon>
        <taxon>Poales</taxon>
        <taxon>Poaceae</taxon>
        <taxon>PACMAD clade</taxon>
        <taxon>Panicoideae</taxon>
        <taxon>Andropogonodae</taxon>
        <taxon>Paspaleae</taxon>
        <taxon>Paspalinae</taxon>
        <taxon>Paspalum</taxon>
    </lineage>
</organism>
<keyword evidence="2" id="KW-1185">Reference proteome</keyword>
<accession>A0AAQ3UKC9</accession>
<dbReference type="Proteomes" id="UP001341281">
    <property type="component" value="Chromosome 09"/>
</dbReference>
<reference evidence="1 2" key="1">
    <citation type="submission" date="2024-02" db="EMBL/GenBank/DDBJ databases">
        <title>High-quality chromosome-scale genome assembly of Pensacola bahiagrass (Paspalum notatum Flugge var. saurae).</title>
        <authorList>
            <person name="Vega J.M."/>
            <person name="Podio M."/>
            <person name="Orjuela J."/>
            <person name="Siena L.A."/>
            <person name="Pessino S.C."/>
            <person name="Combes M.C."/>
            <person name="Mariac C."/>
            <person name="Albertini E."/>
            <person name="Pupilli F."/>
            <person name="Ortiz J.P.A."/>
            <person name="Leblanc O."/>
        </authorList>
    </citation>
    <scope>NUCLEOTIDE SEQUENCE [LARGE SCALE GENOMIC DNA]</scope>
    <source>
        <strain evidence="1">R1</strain>
        <tissue evidence="1">Leaf</tissue>
    </source>
</reference>